<evidence type="ECO:0000313" key="1">
    <source>
        <dbReference type="EMBL" id="SET18526.1"/>
    </source>
</evidence>
<dbReference type="AlphaFoldDB" id="A0A1I0CG04"/>
<protein>
    <submittedName>
        <fullName evidence="1">Uncharacterized protein</fullName>
    </submittedName>
</protein>
<gene>
    <name evidence="1" type="ORF">SAMN05216389_106216</name>
</gene>
<reference evidence="1 2" key="1">
    <citation type="submission" date="2016-10" db="EMBL/GenBank/DDBJ databases">
        <authorList>
            <person name="de Groot N.N."/>
        </authorList>
    </citation>
    <scope>NUCLEOTIDE SEQUENCE [LARGE SCALE GENOMIC DNA]</scope>
    <source>
        <strain evidence="1 2">IBRC-M 10780</strain>
    </source>
</reference>
<organism evidence="1 2">
    <name type="scientific">Oceanobacillus limi</name>
    <dbReference type="NCBI Taxonomy" id="930131"/>
    <lineage>
        <taxon>Bacteria</taxon>
        <taxon>Bacillati</taxon>
        <taxon>Bacillota</taxon>
        <taxon>Bacilli</taxon>
        <taxon>Bacillales</taxon>
        <taxon>Bacillaceae</taxon>
        <taxon>Oceanobacillus</taxon>
    </lineage>
</organism>
<dbReference type="EMBL" id="FOHE01000006">
    <property type="protein sequence ID" value="SET18526.1"/>
    <property type="molecule type" value="Genomic_DNA"/>
</dbReference>
<dbReference type="STRING" id="930131.SAMN05216389_106216"/>
<evidence type="ECO:0000313" key="2">
    <source>
        <dbReference type="Proteomes" id="UP000198618"/>
    </source>
</evidence>
<sequence>MLQEKNWNYSDMGNSFFDRNEITYRLCDQGKVIGTFHPVKSYKKEDAEGGKG</sequence>
<keyword evidence="2" id="KW-1185">Reference proteome</keyword>
<proteinExistence type="predicted"/>
<accession>A0A1I0CG04</accession>
<name>A0A1I0CG04_9BACI</name>
<dbReference type="Proteomes" id="UP000198618">
    <property type="component" value="Unassembled WGS sequence"/>
</dbReference>